<dbReference type="InterPro" id="IPR051395">
    <property type="entry name" value="Cytochrome_c_Peroxidase/MauG"/>
</dbReference>
<reference evidence="10 11" key="1">
    <citation type="submission" date="2018-03" db="EMBL/GenBank/DDBJ databases">
        <title>Genomic Encyclopedia of Archaeal and Bacterial Type Strains, Phase II (KMG-II): from individual species to whole genera.</title>
        <authorList>
            <person name="Goeker M."/>
        </authorList>
    </citation>
    <scope>NUCLEOTIDE SEQUENCE [LARGE SCALE GENOMIC DNA]</scope>
    <source>
        <strain evidence="10 11">DSM 29057</strain>
    </source>
</reference>
<keyword evidence="2 7" id="KW-0349">Heme</keyword>
<dbReference type="InterPro" id="IPR036909">
    <property type="entry name" value="Cyt_c-like_dom_sf"/>
</dbReference>
<keyword evidence="10" id="KW-0575">Peroxidase</keyword>
<dbReference type="GO" id="GO:0009055">
    <property type="term" value="F:electron transfer activity"/>
    <property type="evidence" value="ECO:0007669"/>
    <property type="project" value="InterPro"/>
</dbReference>
<evidence type="ECO:0000256" key="5">
    <source>
        <dbReference type="ARBA" id="ARBA00023002"/>
    </source>
</evidence>
<proteinExistence type="predicted"/>
<dbReference type="InterPro" id="IPR004852">
    <property type="entry name" value="Di-haem_cyt_c_peroxidsae"/>
</dbReference>
<accession>A0A2P8GB57</accession>
<dbReference type="GO" id="GO:0020037">
    <property type="term" value="F:heme binding"/>
    <property type="evidence" value="ECO:0007669"/>
    <property type="project" value="InterPro"/>
</dbReference>
<evidence type="ECO:0000256" key="7">
    <source>
        <dbReference type="PROSITE-ProRule" id="PRU00433"/>
    </source>
</evidence>
<dbReference type="GO" id="GO:0004130">
    <property type="term" value="F:cytochrome-c peroxidase activity"/>
    <property type="evidence" value="ECO:0007669"/>
    <property type="project" value="TreeGrafter"/>
</dbReference>
<keyword evidence="5" id="KW-0560">Oxidoreductase</keyword>
<name>A0A2P8GB57_9BACT</name>
<dbReference type="Gene3D" id="1.20.1420.20">
    <property type="entry name" value="M75 peptidase, HXXE motif"/>
    <property type="match status" value="1"/>
</dbReference>
<protein>
    <submittedName>
        <fullName evidence="10">Cytochrome c peroxidase</fullName>
    </submittedName>
</protein>
<keyword evidence="8" id="KW-0472">Membrane</keyword>
<dbReference type="GO" id="GO:0046872">
    <property type="term" value="F:metal ion binding"/>
    <property type="evidence" value="ECO:0007669"/>
    <property type="project" value="UniProtKB-KW"/>
</dbReference>
<dbReference type="RefSeq" id="WP_106594572.1">
    <property type="nucleotide sequence ID" value="NZ_PYAS01000003.1"/>
</dbReference>
<organism evidence="10 11">
    <name type="scientific">Dyadobacter jiangsuensis</name>
    <dbReference type="NCBI Taxonomy" id="1591085"/>
    <lineage>
        <taxon>Bacteria</taxon>
        <taxon>Pseudomonadati</taxon>
        <taxon>Bacteroidota</taxon>
        <taxon>Cytophagia</taxon>
        <taxon>Cytophagales</taxon>
        <taxon>Spirosomataceae</taxon>
        <taxon>Dyadobacter</taxon>
    </lineage>
</organism>
<dbReference type="InterPro" id="IPR009056">
    <property type="entry name" value="Cyt_c-like_dom"/>
</dbReference>
<keyword evidence="11" id="KW-1185">Reference proteome</keyword>
<evidence type="ECO:0000256" key="3">
    <source>
        <dbReference type="ARBA" id="ARBA00022723"/>
    </source>
</evidence>
<keyword evidence="4" id="KW-0732">Signal</keyword>
<dbReference type="OrthoDB" id="9805202at2"/>
<dbReference type="SUPFAM" id="SSF46626">
    <property type="entry name" value="Cytochrome c"/>
    <property type="match status" value="2"/>
</dbReference>
<evidence type="ECO:0000313" key="11">
    <source>
        <dbReference type="Proteomes" id="UP000241964"/>
    </source>
</evidence>
<evidence type="ECO:0000256" key="1">
    <source>
        <dbReference type="ARBA" id="ARBA00004196"/>
    </source>
</evidence>
<sequence>MLKFERNPNSLIYRHRRLLFSLFLIIVIPLIVCLIWWLIGPVSKQAPAKAVKHTFMQNITALDSAVSRLQADIRGKRPADVQESFKRARIAYKRVEFISAYYSPETTRALNGPNIPEVDDDLRINEPQGFQVLEEMVFPEVAADAYPDMLHAANVIRANVNRLRKISETNELTDSHVFDAMRLEIFRVVSMGITGFDSPVAFHSLPEVVSALAGVQAQLVHYTSQNADNALAAQLDSAFNVAIAYVRNARDFNAFDRLVFIREYANPLSGRLLDAQKALGIPVFTDKRLLSPSARTLTDSGAFNANYFINFEEQAMTTQRIALGKMLFFSPVLSRNSGRTCATCHQPDRAFTDGEPKSFAVGFNGQRISRNAPTLLNASFQAAQFADSRVTFLEDQASDVIRNPDEMHGSLPDAVAALRKQDASRKLFEEAYTDGVTESNLKNAIASYIRSLSSLDSRLDRHFRGSENALTIEEKAGFNLFMGKAKCATCHFFPLFNGTVPPAYLETESEVLGTPATAEGKIVDPDVGKFVLTKREPHRYAFKTPTVRHVALTAPYMHNGVFKTLEEVVDFYDRGGGNGLGFNLENQTLPFDKLSLSDSEKKALVAFMKIL</sequence>
<evidence type="ECO:0000259" key="9">
    <source>
        <dbReference type="PROSITE" id="PS51007"/>
    </source>
</evidence>
<dbReference type="PANTHER" id="PTHR30600:SF10">
    <property type="entry name" value="BLL6722 PROTEIN"/>
    <property type="match status" value="1"/>
</dbReference>
<dbReference type="AlphaFoldDB" id="A0A2P8GB57"/>
<dbReference type="InterPro" id="IPR038352">
    <property type="entry name" value="Imelysin_sf"/>
</dbReference>
<evidence type="ECO:0000256" key="4">
    <source>
        <dbReference type="ARBA" id="ARBA00022729"/>
    </source>
</evidence>
<feature type="domain" description="Cytochrome c" evidence="9">
    <location>
        <begin position="472"/>
        <end position="611"/>
    </location>
</feature>
<evidence type="ECO:0000256" key="2">
    <source>
        <dbReference type="ARBA" id="ARBA00022617"/>
    </source>
</evidence>
<evidence type="ECO:0000313" key="10">
    <source>
        <dbReference type="EMBL" id="PSL31204.1"/>
    </source>
</evidence>
<dbReference type="PANTHER" id="PTHR30600">
    <property type="entry name" value="CYTOCHROME C PEROXIDASE-RELATED"/>
    <property type="match status" value="1"/>
</dbReference>
<dbReference type="PROSITE" id="PS51007">
    <property type="entry name" value="CYTC"/>
    <property type="match status" value="2"/>
</dbReference>
<feature type="domain" description="Cytochrome c" evidence="9">
    <location>
        <begin position="319"/>
        <end position="453"/>
    </location>
</feature>
<comment type="subcellular location">
    <subcellularLocation>
        <location evidence="1">Cell envelope</location>
    </subcellularLocation>
</comment>
<evidence type="ECO:0000256" key="6">
    <source>
        <dbReference type="ARBA" id="ARBA00023004"/>
    </source>
</evidence>
<keyword evidence="8" id="KW-0812">Transmembrane</keyword>
<keyword evidence="6 7" id="KW-0408">Iron</keyword>
<dbReference type="Proteomes" id="UP000241964">
    <property type="component" value="Unassembled WGS sequence"/>
</dbReference>
<comment type="caution">
    <text evidence="10">The sequence shown here is derived from an EMBL/GenBank/DDBJ whole genome shotgun (WGS) entry which is preliminary data.</text>
</comment>
<evidence type="ECO:0000256" key="8">
    <source>
        <dbReference type="SAM" id="Phobius"/>
    </source>
</evidence>
<gene>
    <name evidence="10" type="ORF">CLV60_10370</name>
</gene>
<keyword evidence="8" id="KW-1133">Transmembrane helix</keyword>
<dbReference type="Pfam" id="PF03150">
    <property type="entry name" value="CCP_MauG"/>
    <property type="match status" value="1"/>
</dbReference>
<keyword evidence="3 7" id="KW-0479">Metal-binding</keyword>
<feature type="transmembrane region" description="Helical" evidence="8">
    <location>
        <begin position="20"/>
        <end position="39"/>
    </location>
</feature>
<dbReference type="Gene3D" id="1.10.760.10">
    <property type="entry name" value="Cytochrome c-like domain"/>
    <property type="match status" value="2"/>
</dbReference>
<dbReference type="GO" id="GO:0030313">
    <property type="term" value="C:cell envelope"/>
    <property type="evidence" value="ECO:0007669"/>
    <property type="project" value="UniProtKB-SubCell"/>
</dbReference>
<dbReference type="EMBL" id="PYAS01000003">
    <property type="protein sequence ID" value="PSL31204.1"/>
    <property type="molecule type" value="Genomic_DNA"/>
</dbReference>